<gene>
    <name evidence="4" type="ORF">CFD26_106093</name>
</gene>
<dbReference type="SUPFAM" id="SSF53167">
    <property type="entry name" value="Purine and uridine phosphorylases"/>
    <property type="match status" value="1"/>
</dbReference>
<keyword evidence="1" id="KW-0677">Repeat</keyword>
<feature type="domain" description="NACHT" evidence="3">
    <location>
        <begin position="400"/>
        <end position="541"/>
    </location>
</feature>
<accession>A0A421D1L5</accession>
<name>A0A421D1L5_9EURO</name>
<dbReference type="InterPro" id="IPR053137">
    <property type="entry name" value="NLR-like"/>
</dbReference>
<dbReference type="SMART" id="SM00248">
    <property type="entry name" value="ANK"/>
    <property type="match status" value="12"/>
</dbReference>
<dbReference type="Gene3D" id="3.40.50.300">
    <property type="entry name" value="P-loop containing nucleotide triphosphate hydrolases"/>
    <property type="match status" value="1"/>
</dbReference>
<feature type="repeat" description="ANK" evidence="2">
    <location>
        <begin position="1016"/>
        <end position="1048"/>
    </location>
</feature>
<protein>
    <recommendedName>
        <fullName evidence="3">NACHT domain-containing protein</fullName>
    </recommendedName>
</protein>
<dbReference type="PANTHER" id="PTHR46082">
    <property type="entry name" value="ATP/GTP-BINDING PROTEIN-RELATED"/>
    <property type="match status" value="1"/>
</dbReference>
<dbReference type="Pfam" id="PF00023">
    <property type="entry name" value="Ank"/>
    <property type="match status" value="1"/>
</dbReference>
<dbReference type="Pfam" id="PF12796">
    <property type="entry name" value="Ank_2"/>
    <property type="match status" value="4"/>
</dbReference>
<dbReference type="InterPro" id="IPR002110">
    <property type="entry name" value="Ankyrin_rpt"/>
</dbReference>
<dbReference type="InterPro" id="IPR007111">
    <property type="entry name" value="NACHT_NTPase"/>
</dbReference>
<reference evidence="4 5" key="1">
    <citation type="submission" date="2018-08" db="EMBL/GenBank/DDBJ databases">
        <title>Draft genome sequences of two Aspergillus turcosus clinical strains isolated from bronchoalveolar lavage fluid: one azole-susceptible and the other azole-resistant.</title>
        <authorList>
            <person name="Parent-Michaud M."/>
            <person name="Dufresne P.J."/>
            <person name="Fournier E."/>
            <person name="Martineau C."/>
            <person name="Moreira S."/>
            <person name="Perkins V."/>
            <person name="De Repentigny L."/>
            <person name="Dufresne S.F."/>
        </authorList>
    </citation>
    <scope>NUCLEOTIDE SEQUENCE [LARGE SCALE GENOMIC DNA]</scope>
    <source>
        <strain evidence="4">HMR AF 1038</strain>
    </source>
</reference>
<comment type="caution">
    <text evidence="4">The sequence shown here is derived from an EMBL/GenBank/DDBJ whole genome shotgun (WGS) entry which is preliminary data.</text>
</comment>
<feature type="repeat" description="ANK" evidence="2">
    <location>
        <begin position="912"/>
        <end position="944"/>
    </location>
</feature>
<keyword evidence="5" id="KW-1185">Reference proteome</keyword>
<evidence type="ECO:0000256" key="1">
    <source>
        <dbReference type="ARBA" id="ARBA00022737"/>
    </source>
</evidence>
<feature type="repeat" description="ANK" evidence="2">
    <location>
        <begin position="948"/>
        <end position="980"/>
    </location>
</feature>
<evidence type="ECO:0000259" key="3">
    <source>
        <dbReference type="PROSITE" id="PS50837"/>
    </source>
</evidence>
<dbReference type="InterPro" id="IPR054471">
    <property type="entry name" value="GPIID_WHD"/>
</dbReference>
<dbReference type="PROSITE" id="PS50837">
    <property type="entry name" value="NACHT"/>
    <property type="match status" value="1"/>
</dbReference>
<dbReference type="OrthoDB" id="1577640at2759"/>
<dbReference type="SUPFAM" id="SSF52540">
    <property type="entry name" value="P-loop containing nucleoside triphosphate hydrolases"/>
    <property type="match status" value="1"/>
</dbReference>
<dbReference type="Pfam" id="PF22939">
    <property type="entry name" value="WHD_GPIID"/>
    <property type="match status" value="1"/>
</dbReference>
<dbReference type="PANTHER" id="PTHR46082:SF11">
    <property type="entry name" value="AAA+ ATPASE DOMAIN-CONTAINING PROTEIN-RELATED"/>
    <property type="match status" value="1"/>
</dbReference>
<dbReference type="InterPro" id="IPR056884">
    <property type="entry name" value="NPHP3-like_N"/>
</dbReference>
<dbReference type="PROSITE" id="PS50088">
    <property type="entry name" value="ANK_REPEAT"/>
    <property type="match status" value="6"/>
</dbReference>
<feature type="repeat" description="ANK" evidence="2">
    <location>
        <begin position="1049"/>
        <end position="1081"/>
    </location>
</feature>
<dbReference type="GO" id="GO:0003824">
    <property type="term" value="F:catalytic activity"/>
    <property type="evidence" value="ECO:0007669"/>
    <property type="project" value="InterPro"/>
</dbReference>
<dbReference type="AlphaFoldDB" id="A0A421D1L5"/>
<feature type="repeat" description="ANK" evidence="2">
    <location>
        <begin position="849"/>
        <end position="878"/>
    </location>
</feature>
<proteinExistence type="predicted"/>
<sequence length="1242" mass="137911">MASRKSLESPDLYTVGWIAALPIELAAATAMLDEEHEQPCNFIQSHQDTNIYTWGRIGEHNVVITSLAAGVYGTTSAATTASCMLSSFPHIRIGLLVGIGAGIARPEEGRDIRLGDIAVSQPQGSNGGVIQYDLYKAKAGNQRESRAFLNRPPEVLLKALARLQAEHERRPSRVPEFLAQMARDNPKMAKQKEGYVHQGVENDRLFRAGEPYQEVQRELRESTQPEIHYGTIASGNTLFKDALHRDQILEDIGQECICLEMEAAGLMNTFPCIVIRGICDYADVHKSDRWQRYAAATAAAYAKELLAYIPALDLQRTQKALDILKDIAGSVANIHSITTGTAAAVEDLSEDRQHSKVKEWLSSPDPSINLNEAIERHHEGTGSWFLESDPFQEWKSGTRQHLWLHGIPGCGKTVLSATIIKHLNQQLDVGQVVLYFFFDFSNSDKRSLDKLVRSLAAQMYPRCETSRKDLDKLLSLCEGGDQQPTFKALCTTFLQMLNYMERVYIVIDALDECNTRLDLLLWLEYIASSAPASVRLLITSRKEEDIESQLQRWLCLQSHIAIENDPVNRDIRAYIHERLRCDRAFERWHSQPSVQDEIETELMKKADGMFRWASCQLDILQNCLDLRMLRESLASLPRTLQETYARILASIDSSYRQYAIRILQFLTYSDRPLTIQEAVDVIVVDPRGQPFFDPRLRMPNPRDIMKVCSSLVSLVTGSDSSMVLQLAHLSVREYLRSKVIAEAFPKEMARIGEIFQTSINEISARADITRVCIAYLECLGKESALDKIKAEFPLAEYSAKYWADHARSVETERDISERILNFLNDQSQVFEVWSGLFGEDRWISRKIPTPLYFASLAGLQHTVQLLLEKGADVNAKDDQFDNALRAACSQGHKAIVRLLLDSGAALNVEAHFYDSPLVVACSTGNTEVVQLLLDRCADINTPVSGLAGAPNALEVACCRGDENIVRLLLDNGVDANAPVGGSVYHSVLEAASSQGFKEVVQLLLNKGAHPNGPGFHDETPLLAASRKGHGEVVRLLLDHDADVDFPGKEDGTPLQLACMNGHKDVVQLLLEKVHDINSLGTGYAGALEAAAGKGDMEIVQLLLEKVHDIKSLGRGYAGALEDAARGGHKEIVLLLLEKVPDLNSLGGDYGTALWTAACWGHKEIVRLLLEKAPDINSLAGGYGTALWTAADQGHKEIVRLLLEEVPDINSLGWDYADALEVAIESGHMEIVQLLLEYHSDRT</sequence>
<organism evidence="4 5">
    <name type="scientific">Aspergillus turcosus</name>
    <dbReference type="NCBI Taxonomy" id="1245748"/>
    <lineage>
        <taxon>Eukaryota</taxon>
        <taxon>Fungi</taxon>
        <taxon>Dikarya</taxon>
        <taxon>Ascomycota</taxon>
        <taxon>Pezizomycotina</taxon>
        <taxon>Eurotiomycetes</taxon>
        <taxon>Eurotiomycetidae</taxon>
        <taxon>Eurotiales</taxon>
        <taxon>Aspergillaceae</taxon>
        <taxon>Aspergillus</taxon>
        <taxon>Aspergillus subgen. Fumigati</taxon>
    </lineage>
</organism>
<dbReference type="InterPro" id="IPR035994">
    <property type="entry name" value="Nucleoside_phosphorylase_sf"/>
</dbReference>
<dbReference type="Gene3D" id="1.25.40.20">
    <property type="entry name" value="Ankyrin repeat-containing domain"/>
    <property type="match status" value="3"/>
</dbReference>
<evidence type="ECO:0000313" key="5">
    <source>
        <dbReference type="Proteomes" id="UP000215289"/>
    </source>
</evidence>
<evidence type="ECO:0000313" key="4">
    <source>
        <dbReference type="EMBL" id="RLL95993.1"/>
    </source>
</evidence>
<dbReference type="EMBL" id="NIDN02000129">
    <property type="protein sequence ID" value="RLL95993.1"/>
    <property type="molecule type" value="Genomic_DNA"/>
</dbReference>
<dbReference type="Gene3D" id="3.40.50.1580">
    <property type="entry name" value="Nucleoside phosphorylase domain"/>
    <property type="match status" value="1"/>
</dbReference>
<dbReference type="STRING" id="1245748.A0A421D1L5"/>
<dbReference type="InterPro" id="IPR027417">
    <property type="entry name" value="P-loop_NTPase"/>
</dbReference>
<feature type="repeat" description="ANK" evidence="2">
    <location>
        <begin position="879"/>
        <end position="911"/>
    </location>
</feature>
<dbReference type="PROSITE" id="PS50297">
    <property type="entry name" value="ANK_REP_REGION"/>
    <property type="match status" value="5"/>
</dbReference>
<dbReference type="SUPFAM" id="SSF48403">
    <property type="entry name" value="Ankyrin repeat"/>
    <property type="match status" value="1"/>
</dbReference>
<dbReference type="Proteomes" id="UP000215289">
    <property type="component" value="Unassembled WGS sequence"/>
</dbReference>
<dbReference type="InterPro" id="IPR036770">
    <property type="entry name" value="Ankyrin_rpt-contain_sf"/>
</dbReference>
<keyword evidence="2" id="KW-0040">ANK repeat</keyword>
<dbReference type="Pfam" id="PF24883">
    <property type="entry name" value="NPHP3_N"/>
    <property type="match status" value="1"/>
</dbReference>
<dbReference type="GO" id="GO:0009116">
    <property type="term" value="P:nucleoside metabolic process"/>
    <property type="evidence" value="ECO:0007669"/>
    <property type="project" value="InterPro"/>
</dbReference>
<evidence type="ECO:0000256" key="2">
    <source>
        <dbReference type="PROSITE-ProRule" id="PRU00023"/>
    </source>
</evidence>